<dbReference type="RefSeq" id="XP_016461973.1">
    <property type="nucleotide sequence ID" value="XM_016606487.1"/>
</dbReference>
<feature type="compositionally biased region" description="Basic residues" evidence="2">
    <location>
        <begin position="80"/>
        <end position="90"/>
    </location>
</feature>
<proteinExistence type="predicted"/>
<dbReference type="AlphaFoldDB" id="A0A1S3ZC50"/>
<name>A0A1S3ZC50_TOBAC</name>
<dbReference type="KEGG" id="nta:107785238"/>
<keyword evidence="1" id="KW-0175">Coiled coil</keyword>
<evidence type="ECO:0000256" key="1">
    <source>
        <dbReference type="SAM" id="Coils"/>
    </source>
</evidence>
<accession>A0A1S3ZC50</accession>
<feature type="region of interest" description="Disordered" evidence="2">
    <location>
        <begin position="33"/>
        <end position="113"/>
    </location>
</feature>
<gene>
    <name evidence="3" type="primary">LOC107785238</name>
</gene>
<evidence type="ECO:0000256" key="2">
    <source>
        <dbReference type="SAM" id="MobiDB-lite"/>
    </source>
</evidence>
<protein>
    <submittedName>
        <fullName evidence="3">Uncharacterized protein</fullName>
    </submittedName>
</protein>
<sequence length="300" mass="33249">MPFPKEWKMKPVPWMPGAVPDLKIWVRALASTSTYAERSWPGRDAVLRPLPGEEEASGPVSKPEKGNKRKRASISENPKPKARSTRKSRKNTISFLESVQRLRNEDEEEEEDGSVLVARAKKTTDVLQAAGSMVAVEAHREACSRSRAELRQYEADLQRATEERKALKLLLAESQLQSLKEKSLVQARKTEELEARLASELAKAEKTKADVDAFVAVYRADAEAAQSYIHARGFDLTEEITKAKEIKADAGALASDDDDDDDDDDDGDGSKNGSQSGEEPDGEKTAPVDNYGFSFFDLFM</sequence>
<evidence type="ECO:0000313" key="3">
    <source>
        <dbReference type="RefSeq" id="XP_016461973.1"/>
    </source>
</evidence>
<feature type="region of interest" description="Disordered" evidence="2">
    <location>
        <begin position="247"/>
        <end position="289"/>
    </location>
</feature>
<organism evidence="3">
    <name type="scientific">Nicotiana tabacum</name>
    <name type="common">Common tobacco</name>
    <dbReference type="NCBI Taxonomy" id="4097"/>
    <lineage>
        <taxon>Eukaryota</taxon>
        <taxon>Viridiplantae</taxon>
        <taxon>Streptophyta</taxon>
        <taxon>Embryophyta</taxon>
        <taxon>Tracheophyta</taxon>
        <taxon>Spermatophyta</taxon>
        <taxon>Magnoliopsida</taxon>
        <taxon>eudicotyledons</taxon>
        <taxon>Gunneridae</taxon>
        <taxon>Pentapetalae</taxon>
        <taxon>asterids</taxon>
        <taxon>lamiids</taxon>
        <taxon>Solanales</taxon>
        <taxon>Solanaceae</taxon>
        <taxon>Nicotianoideae</taxon>
        <taxon>Nicotianeae</taxon>
        <taxon>Nicotiana</taxon>
    </lineage>
</organism>
<feature type="compositionally biased region" description="Acidic residues" evidence="2">
    <location>
        <begin position="255"/>
        <end position="267"/>
    </location>
</feature>
<reference evidence="3" key="1">
    <citation type="submission" date="2025-08" db="UniProtKB">
        <authorList>
            <consortium name="RefSeq"/>
        </authorList>
    </citation>
    <scope>IDENTIFICATION</scope>
</reference>
<feature type="coiled-coil region" evidence="1">
    <location>
        <begin position="136"/>
        <end position="210"/>
    </location>
</feature>
<dbReference type="PaxDb" id="4097-A0A1S3ZC50"/>